<evidence type="ECO:0000313" key="2">
    <source>
        <dbReference type="EMBL" id="VDM05375.1"/>
    </source>
</evidence>
<keyword evidence="3" id="KW-1185">Reference proteome</keyword>
<dbReference type="EMBL" id="UYSU01045906">
    <property type="protein sequence ID" value="VDM05375.1"/>
    <property type="molecule type" value="Genomic_DNA"/>
</dbReference>
<sequence>MNLDSTHRYNTGQPPDRRAESENLMSNRPERSSVDIDALRETRFSEQGHIGEVDAGYTFFWTDRPKAERRDADVAFAIQREAVERMVNFYRRFLSNCADIMQTLINMLFGPKGPLELTREALNALLTHPAPEAQLSLMVNASNVDVGLYGLMRFHDSGIYRNADNTDTSCTVSAFAISTTTATTTITSGIPQAVPAFSCPDCARNFNSHTGLIGPLRIYRTDAGESLPGAPSCSRRARIHRPPCSHTFTHHMGL</sequence>
<dbReference type="AlphaFoldDB" id="A0A3P7F6W2"/>
<dbReference type="Proteomes" id="UP000275846">
    <property type="component" value="Unassembled WGS sequence"/>
</dbReference>
<name>A0A3P7F6W2_SCHSO</name>
<accession>A0A3P7F6W2</accession>
<dbReference type="OrthoDB" id="41323at2759"/>
<gene>
    <name evidence="2" type="ORF">SSLN_LOCUS18989</name>
</gene>
<evidence type="ECO:0000256" key="1">
    <source>
        <dbReference type="SAM" id="MobiDB-lite"/>
    </source>
</evidence>
<protein>
    <submittedName>
        <fullName evidence="2">Uncharacterized protein</fullName>
    </submittedName>
</protein>
<proteinExistence type="predicted"/>
<evidence type="ECO:0000313" key="3">
    <source>
        <dbReference type="Proteomes" id="UP000275846"/>
    </source>
</evidence>
<reference evidence="2 3" key="1">
    <citation type="submission" date="2018-11" db="EMBL/GenBank/DDBJ databases">
        <authorList>
            <consortium name="Pathogen Informatics"/>
        </authorList>
    </citation>
    <scope>NUCLEOTIDE SEQUENCE [LARGE SCALE GENOMIC DNA]</scope>
    <source>
        <strain evidence="2 3">NST_G2</strain>
    </source>
</reference>
<feature type="region of interest" description="Disordered" evidence="1">
    <location>
        <begin position="1"/>
        <end position="32"/>
    </location>
</feature>
<organism evidence="2 3">
    <name type="scientific">Schistocephalus solidus</name>
    <name type="common">Tapeworm</name>
    <dbReference type="NCBI Taxonomy" id="70667"/>
    <lineage>
        <taxon>Eukaryota</taxon>
        <taxon>Metazoa</taxon>
        <taxon>Spiralia</taxon>
        <taxon>Lophotrochozoa</taxon>
        <taxon>Platyhelminthes</taxon>
        <taxon>Cestoda</taxon>
        <taxon>Eucestoda</taxon>
        <taxon>Diphyllobothriidea</taxon>
        <taxon>Diphyllobothriidae</taxon>
        <taxon>Schistocephalus</taxon>
    </lineage>
</organism>